<accession>A0ABW3JWK3</accession>
<evidence type="ECO:0000313" key="2">
    <source>
        <dbReference type="Proteomes" id="UP001597112"/>
    </source>
</evidence>
<proteinExistence type="predicted"/>
<dbReference type="EMBL" id="JBHTKA010000001">
    <property type="protein sequence ID" value="MFD0997928.1"/>
    <property type="molecule type" value="Genomic_DNA"/>
</dbReference>
<sequence length="170" mass="19059">MSLRIVIVSAWLIVSMHRPSHAQVSAHRSYALYVQSITKYSSWPALTGDFKIIVLGQTQAFEELQKSMDGKIFSGAKGHVIKTDNLADVTDACIVYVADEKSNLLSEVLKLTDGKPIMIVTERERLHLEGAGVSFTTIENRIRYDINLKDLQKRNLKTAMQVVTLAREVL</sequence>
<dbReference type="RefSeq" id="WP_377573740.1">
    <property type="nucleotide sequence ID" value="NZ_JBHTKA010000001.1"/>
</dbReference>
<dbReference type="Pfam" id="PF13689">
    <property type="entry name" value="DUF4154"/>
    <property type="match status" value="1"/>
</dbReference>
<keyword evidence="2" id="KW-1185">Reference proteome</keyword>
<organism evidence="1 2">
    <name type="scientific">Ohtaekwangia kribbensis</name>
    <dbReference type="NCBI Taxonomy" id="688913"/>
    <lineage>
        <taxon>Bacteria</taxon>
        <taxon>Pseudomonadati</taxon>
        <taxon>Bacteroidota</taxon>
        <taxon>Cytophagia</taxon>
        <taxon>Cytophagales</taxon>
        <taxon>Fulvivirgaceae</taxon>
        <taxon>Ohtaekwangia</taxon>
    </lineage>
</organism>
<protein>
    <submittedName>
        <fullName evidence="1">YfiR family protein</fullName>
    </submittedName>
</protein>
<comment type="caution">
    <text evidence="1">The sequence shown here is derived from an EMBL/GenBank/DDBJ whole genome shotgun (WGS) entry which is preliminary data.</text>
</comment>
<name>A0ABW3JWK3_9BACT</name>
<evidence type="ECO:0000313" key="1">
    <source>
        <dbReference type="EMBL" id="MFD0997928.1"/>
    </source>
</evidence>
<dbReference type="Proteomes" id="UP001597112">
    <property type="component" value="Unassembled WGS sequence"/>
</dbReference>
<reference evidence="2" key="1">
    <citation type="journal article" date="2019" name="Int. J. Syst. Evol. Microbiol.">
        <title>The Global Catalogue of Microorganisms (GCM) 10K type strain sequencing project: providing services to taxonomists for standard genome sequencing and annotation.</title>
        <authorList>
            <consortium name="The Broad Institute Genomics Platform"/>
            <consortium name="The Broad Institute Genome Sequencing Center for Infectious Disease"/>
            <person name="Wu L."/>
            <person name="Ma J."/>
        </authorList>
    </citation>
    <scope>NUCLEOTIDE SEQUENCE [LARGE SCALE GENOMIC DNA]</scope>
    <source>
        <strain evidence="2">CCUG 58938</strain>
    </source>
</reference>
<dbReference type="InterPro" id="IPR025293">
    <property type="entry name" value="YfiR/HmsC-like"/>
</dbReference>
<gene>
    <name evidence="1" type="ORF">ACFQ21_01380</name>
</gene>